<dbReference type="STRING" id="471855.Shel_01800"/>
<evidence type="ECO:0000313" key="5">
    <source>
        <dbReference type="Proteomes" id="UP000002026"/>
    </source>
</evidence>
<organism evidence="4 5">
    <name type="scientific">Slackia heliotrinireducens (strain ATCC 29202 / DSM 20476 / NCTC 11029 / RHS 1)</name>
    <name type="common">Peptococcus heliotrinreducens</name>
    <dbReference type="NCBI Taxonomy" id="471855"/>
    <lineage>
        <taxon>Bacteria</taxon>
        <taxon>Bacillati</taxon>
        <taxon>Actinomycetota</taxon>
        <taxon>Coriobacteriia</taxon>
        <taxon>Eggerthellales</taxon>
        <taxon>Eggerthellaceae</taxon>
        <taxon>Slackia</taxon>
    </lineage>
</organism>
<dbReference type="Proteomes" id="UP000002026">
    <property type="component" value="Chromosome"/>
</dbReference>
<evidence type="ECO:0000256" key="2">
    <source>
        <dbReference type="ARBA" id="ARBA00022801"/>
    </source>
</evidence>
<feature type="domain" description="HIRAN" evidence="3">
    <location>
        <begin position="8"/>
        <end position="106"/>
    </location>
</feature>
<keyword evidence="1" id="KW-0479">Metal-binding</keyword>
<dbReference type="AlphaFoldDB" id="C7N1F9"/>
<dbReference type="SMART" id="SM00910">
    <property type="entry name" value="HIRAN"/>
    <property type="match status" value="1"/>
</dbReference>
<dbReference type="GO" id="GO:0016818">
    <property type="term" value="F:hydrolase activity, acting on acid anhydrides, in phosphorus-containing anhydrides"/>
    <property type="evidence" value="ECO:0007669"/>
    <property type="project" value="InterPro"/>
</dbReference>
<evidence type="ECO:0000313" key="4">
    <source>
        <dbReference type="EMBL" id="ACV21251.1"/>
    </source>
</evidence>
<dbReference type="HOGENOM" id="CLU_154672_2_0_11"/>
<protein>
    <submittedName>
        <fullName evidence="4">HIRAN domain-containing protein</fullName>
    </submittedName>
</protein>
<accession>C7N1F9</accession>
<proteinExistence type="predicted"/>
<dbReference type="GO" id="GO:0003676">
    <property type="term" value="F:nucleic acid binding"/>
    <property type="evidence" value="ECO:0007669"/>
    <property type="project" value="InterPro"/>
</dbReference>
<gene>
    <name evidence="4" type="ordered locus">Shel_01800</name>
</gene>
<dbReference type="EMBL" id="CP001684">
    <property type="protein sequence ID" value="ACV21251.1"/>
    <property type="molecule type" value="Genomic_DNA"/>
</dbReference>
<dbReference type="RefSeq" id="WP_012797362.1">
    <property type="nucleotide sequence ID" value="NC_013165.1"/>
</dbReference>
<evidence type="ECO:0000256" key="1">
    <source>
        <dbReference type="ARBA" id="ARBA00022723"/>
    </source>
</evidence>
<dbReference type="KEGG" id="shi:Shel_01800"/>
<dbReference type="eggNOG" id="ENOG50300R6">
    <property type="taxonomic scope" value="Bacteria"/>
</dbReference>
<evidence type="ECO:0000259" key="3">
    <source>
        <dbReference type="SMART" id="SM00910"/>
    </source>
</evidence>
<keyword evidence="2" id="KW-0378">Hydrolase</keyword>
<dbReference type="InterPro" id="IPR014905">
    <property type="entry name" value="HIRAN"/>
</dbReference>
<sequence>MYKPSRHINSFYVAGFQYWDGALVLDKLKPGKKLKLVAEFDNPYDSNAVALYYKKTKVGFVPRDMNWEVASMLRFGHNDVFEARIQQVDPQAEPKRQVRVAILVTDATKSKK</sequence>
<reference evidence="4 5" key="1">
    <citation type="journal article" date="2009" name="Stand. Genomic Sci.">
        <title>Complete genome sequence of Slackia heliotrinireducens type strain (RHS 1).</title>
        <authorList>
            <person name="Pukall R."/>
            <person name="Lapidus A."/>
            <person name="Nolan M."/>
            <person name="Copeland A."/>
            <person name="Glavina Del Rio T."/>
            <person name="Lucas S."/>
            <person name="Chen F."/>
            <person name="Tice H."/>
            <person name="Cheng J.F."/>
            <person name="Chertkov O."/>
            <person name="Bruce D."/>
            <person name="Goodwin L."/>
            <person name="Kuske C."/>
            <person name="Brettin T."/>
            <person name="Detter J.C."/>
            <person name="Han C."/>
            <person name="Pitluck S."/>
            <person name="Pati A."/>
            <person name="Mavrommatis K."/>
            <person name="Ivanova N."/>
            <person name="Ovchinnikova G."/>
            <person name="Chen A."/>
            <person name="Palaniappan K."/>
            <person name="Schneider S."/>
            <person name="Rohde M."/>
            <person name="Chain P."/>
            <person name="D'haeseleer P."/>
            <person name="Goker M."/>
            <person name="Bristow J."/>
            <person name="Eisen J.A."/>
            <person name="Markowitz V."/>
            <person name="Kyrpides N.C."/>
            <person name="Klenk H.P."/>
            <person name="Hugenholtz P."/>
        </authorList>
    </citation>
    <scope>NUCLEOTIDE SEQUENCE [LARGE SCALE GENOMIC DNA]</scope>
    <source>
        <strain evidence="5">ATCC 29202 / DSM 20476 / NCTC 11029 / RHS 1</strain>
    </source>
</reference>
<keyword evidence="5" id="KW-1185">Reference proteome</keyword>
<dbReference type="Pfam" id="PF08797">
    <property type="entry name" value="HIRAN"/>
    <property type="match status" value="1"/>
</dbReference>
<dbReference type="GO" id="GO:0008270">
    <property type="term" value="F:zinc ion binding"/>
    <property type="evidence" value="ECO:0007669"/>
    <property type="project" value="InterPro"/>
</dbReference>
<dbReference type="Gene3D" id="3.30.70.2330">
    <property type="match status" value="1"/>
</dbReference>
<name>C7N1F9_SLAHD</name>